<dbReference type="SUPFAM" id="SSF54593">
    <property type="entry name" value="Glyoxalase/Bleomycin resistance protein/Dihydroxybiphenyl dioxygenase"/>
    <property type="match status" value="1"/>
</dbReference>
<dbReference type="RefSeq" id="WP_369260895.1">
    <property type="nucleotide sequence ID" value="NZ_CP163440.1"/>
</dbReference>
<evidence type="ECO:0000313" key="6">
    <source>
        <dbReference type="EMBL" id="XDQ64214.1"/>
    </source>
</evidence>
<dbReference type="PROSITE" id="PS51819">
    <property type="entry name" value="VOC"/>
    <property type="match status" value="1"/>
</dbReference>
<dbReference type="CDD" id="cd18876">
    <property type="entry name" value="NUDIX_Hydrolase"/>
    <property type="match status" value="1"/>
</dbReference>
<dbReference type="Pfam" id="PF18029">
    <property type="entry name" value="Glyoxalase_6"/>
    <property type="match status" value="1"/>
</dbReference>
<dbReference type="PROSITE" id="PS51462">
    <property type="entry name" value="NUDIX"/>
    <property type="match status" value="1"/>
</dbReference>
<dbReference type="EMBL" id="CP163440">
    <property type="protein sequence ID" value="XDQ64214.1"/>
    <property type="molecule type" value="Genomic_DNA"/>
</dbReference>
<dbReference type="AlphaFoldDB" id="A0AB39SAR2"/>
<evidence type="ECO:0000256" key="3">
    <source>
        <dbReference type="ARBA" id="ARBA00022842"/>
    </source>
</evidence>
<proteinExistence type="predicted"/>
<dbReference type="PANTHER" id="PTHR43046">
    <property type="entry name" value="GDP-MANNOSE MANNOSYL HYDROLASE"/>
    <property type="match status" value="1"/>
</dbReference>
<name>A0AB39SAR2_9ACTN</name>
<dbReference type="Gene3D" id="3.90.79.10">
    <property type="entry name" value="Nucleoside Triphosphate Pyrophosphohydrolase"/>
    <property type="match status" value="1"/>
</dbReference>
<dbReference type="InterPro" id="IPR037523">
    <property type="entry name" value="VOC_core"/>
</dbReference>
<dbReference type="InterPro" id="IPR015797">
    <property type="entry name" value="NUDIX_hydrolase-like_dom_sf"/>
</dbReference>
<feature type="domain" description="VOC" evidence="5">
    <location>
        <begin position="2"/>
        <end position="112"/>
    </location>
</feature>
<gene>
    <name evidence="6" type="ORF">AB5J50_27260</name>
</gene>
<evidence type="ECO:0000259" key="4">
    <source>
        <dbReference type="PROSITE" id="PS51462"/>
    </source>
</evidence>
<feature type="domain" description="Nudix hydrolase" evidence="4">
    <location>
        <begin position="127"/>
        <end position="260"/>
    </location>
</feature>
<dbReference type="PANTHER" id="PTHR43046:SF12">
    <property type="entry name" value="GDP-MANNOSE MANNOSYL HYDROLASE"/>
    <property type="match status" value="1"/>
</dbReference>
<evidence type="ECO:0000259" key="5">
    <source>
        <dbReference type="PROSITE" id="PS51819"/>
    </source>
</evidence>
<dbReference type="SUPFAM" id="SSF55811">
    <property type="entry name" value="Nudix"/>
    <property type="match status" value="1"/>
</dbReference>
<organism evidence="6">
    <name type="scientific">Streptomyces sp. R35</name>
    <dbReference type="NCBI Taxonomy" id="3238630"/>
    <lineage>
        <taxon>Bacteria</taxon>
        <taxon>Bacillati</taxon>
        <taxon>Actinomycetota</taxon>
        <taxon>Actinomycetes</taxon>
        <taxon>Kitasatosporales</taxon>
        <taxon>Streptomycetaceae</taxon>
        <taxon>Streptomyces</taxon>
    </lineage>
</organism>
<dbReference type="Gene3D" id="3.10.180.10">
    <property type="entry name" value="2,3-Dihydroxybiphenyl 1,2-Dioxygenase, domain 1"/>
    <property type="match status" value="1"/>
</dbReference>
<dbReference type="Pfam" id="PF00293">
    <property type="entry name" value="NUDIX"/>
    <property type="match status" value="1"/>
</dbReference>
<dbReference type="PRINTS" id="PR00502">
    <property type="entry name" value="NUDIXFAMILY"/>
</dbReference>
<dbReference type="InterPro" id="IPR041581">
    <property type="entry name" value="Glyoxalase_6"/>
</dbReference>
<accession>A0AB39SAR2</accession>
<dbReference type="GO" id="GO:0016787">
    <property type="term" value="F:hydrolase activity"/>
    <property type="evidence" value="ECO:0007669"/>
    <property type="project" value="UniProtKB-KW"/>
</dbReference>
<reference evidence="6" key="1">
    <citation type="submission" date="2024-07" db="EMBL/GenBank/DDBJ databases">
        <authorList>
            <person name="Yu S.T."/>
        </authorList>
    </citation>
    <scope>NUCLEOTIDE SEQUENCE</scope>
    <source>
        <strain evidence="6">R35</strain>
    </source>
</reference>
<dbReference type="InterPro" id="IPR029068">
    <property type="entry name" value="Glyas_Bleomycin-R_OHBP_Dase"/>
</dbReference>
<dbReference type="InterPro" id="IPR000086">
    <property type="entry name" value="NUDIX_hydrolase_dom"/>
</dbReference>
<comment type="cofactor">
    <cofactor evidence="1">
        <name>Mg(2+)</name>
        <dbReference type="ChEBI" id="CHEBI:18420"/>
    </cofactor>
</comment>
<keyword evidence="2" id="KW-0378">Hydrolase</keyword>
<evidence type="ECO:0000256" key="1">
    <source>
        <dbReference type="ARBA" id="ARBA00001946"/>
    </source>
</evidence>
<evidence type="ECO:0000256" key="2">
    <source>
        <dbReference type="ARBA" id="ARBA00022801"/>
    </source>
</evidence>
<keyword evidence="3" id="KW-0460">Magnesium</keyword>
<protein>
    <submittedName>
        <fullName evidence="6">VOC family protein</fullName>
    </submittedName>
</protein>
<sequence>MYLHQIVVDARDPEALARFWASLLGGTPVERARGSFRVAAPGFPPLAFQPAPEAGAGRNRLPFEIGVADIGATRARAGELGATTLLLPDADEQGSFQLVRDPEGNEFRLVPTPPAPAGSAAAGGGLPGAVAKARVLFTDSRGRILLVRLQPRHDERHWGLPGGTVEAGTETPRQAAVREIREETGLRCTPGRLLSVDWVNRTDDRPRMVHVFDGGPLEDGDLTGIRLDEVELAEWRMCSPEEAEALLRPASWGQLRQSLAVLAAAGTGPAELVDGVPATS</sequence>
<dbReference type="InterPro" id="IPR020476">
    <property type="entry name" value="Nudix_hydrolase"/>
</dbReference>